<organism evidence="1">
    <name type="scientific">Anguilla anguilla</name>
    <name type="common">European freshwater eel</name>
    <name type="synonym">Muraena anguilla</name>
    <dbReference type="NCBI Taxonomy" id="7936"/>
    <lineage>
        <taxon>Eukaryota</taxon>
        <taxon>Metazoa</taxon>
        <taxon>Chordata</taxon>
        <taxon>Craniata</taxon>
        <taxon>Vertebrata</taxon>
        <taxon>Euteleostomi</taxon>
        <taxon>Actinopterygii</taxon>
        <taxon>Neopterygii</taxon>
        <taxon>Teleostei</taxon>
        <taxon>Anguilliformes</taxon>
        <taxon>Anguillidae</taxon>
        <taxon>Anguilla</taxon>
    </lineage>
</organism>
<evidence type="ECO:0000313" key="1">
    <source>
        <dbReference type="EMBL" id="JAH62525.1"/>
    </source>
</evidence>
<protein>
    <submittedName>
        <fullName evidence="1">Uncharacterized protein</fullName>
    </submittedName>
</protein>
<dbReference type="AlphaFoldDB" id="A0A0E9UBF3"/>
<reference evidence="1" key="1">
    <citation type="submission" date="2014-11" db="EMBL/GenBank/DDBJ databases">
        <authorList>
            <person name="Amaro Gonzalez C."/>
        </authorList>
    </citation>
    <scope>NUCLEOTIDE SEQUENCE</scope>
</reference>
<reference evidence="1" key="2">
    <citation type="journal article" date="2015" name="Fish Shellfish Immunol.">
        <title>Early steps in the European eel (Anguilla anguilla)-Vibrio vulnificus interaction in the gills: Role of the RtxA13 toxin.</title>
        <authorList>
            <person name="Callol A."/>
            <person name="Pajuelo D."/>
            <person name="Ebbesson L."/>
            <person name="Teles M."/>
            <person name="MacKenzie S."/>
            <person name="Amaro C."/>
        </authorList>
    </citation>
    <scope>NUCLEOTIDE SEQUENCE</scope>
</reference>
<name>A0A0E9UBF3_ANGAN</name>
<proteinExistence type="predicted"/>
<sequence length="23" mass="2953">MKETKWMTKNATEYKWRLLHIIM</sequence>
<accession>A0A0E9UBF3</accession>
<dbReference type="EMBL" id="GBXM01046052">
    <property type="protein sequence ID" value="JAH62525.1"/>
    <property type="molecule type" value="Transcribed_RNA"/>
</dbReference>